<protein>
    <recommendedName>
        <fullName evidence="2">DUF1648 domain-containing protein</fullName>
    </recommendedName>
</protein>
<keyword evidence="1" id="KW-1133">Transmembrane helix</keyword>
<dbReference type="AlphaFoldDB" id="A0A0W8EK62"/>
<dbReference type="InterPro" id="IPR012867">
    <property type="entry name" value="DUF1648"/>
</dbReference>
<name>A0A0W8EK62_9ZZZZ</name>
<dbReference type="InterPro" id="IPR025962">
    <property type="entry name" value="SdpI/YhfL"/>
</dbReference>
<dbReference type="PANTHER" id="PTHR37810">
    <property type="entry name" value="IMMUNITY PROTEIN SDPI"/>
    <property type="match status" value="1"/>
</dbReference>
<dbReference type="EMBL" id="LNQE01001758">
    <property type="protein sequence ID" value="KUG09012.1"/>
    <property type="molecule type" value="Genomic_DNA"/>
</dbReference>
<feature type="domain" description="DUF1648" evidence="2">
    <location>
        <begin position="11"/>
        <end position="57"/>
    </location>
</feature>
<dbReference type="Pfam" id="PF07853">
    <property type="entry name" value="DUF1648"/>
    <property type="match status" value="1"/>
</dbReference>
<feature type="transmembrane region" description="Helical" evidence="1">
    <location>
        <begin position="46"/>
        <end position="67"/>
    </location>
</feature>
<comment type="caution">
    <text evidence="3">The sequence shown here is derived from an EMBL/GenBank/DDBJ whole genome shotgun (WGS) entry which is preliminary data.</text>
</comment>
<evidence type="ECO:0000313" key="3">
    <source>
        <dbReference type="EMBL" id="KUG09012.1"/>
    </source>
</evidence>
<dbReference type="GO" id="GO:0009636">
    <property type="term" value="P:response to toxic substance"/>
    <property type="evidence" value="ECO:0007669"/>
    <property type="project" value="TreeGrafter"/>
</dbReference>
<dbReference type="PIRSF" id="PIRSF038959">
    <property type="entry name" value="SdpI"/>
    <property type="match status" value="1"/>
</dbReference>
<feature type="transmembrane region" description="Helical" evidence="1">
    <location>
        <begin position="7"/>
        <end position="26"/>
    </location>
</feature>
<feature type="transmembrane region" description="Helical" evidence="1">
    <location>
        <begin position="87"/>
        <end position="109"/>
    </location>
</feature>
<organism evidence="3">
    <name type="scientific">hydrocarbon metagenome</name>
    <dbReference type="NCBI Taxonomy" id="938273"/>
    <lineage>
        <taxon>unclassified sequences</taxon>
        <taxon>metagenomes</taxon>
        <taxon>ecological metagenomes</taxon>
    </lineage>
</organism>
<sequence length="214" mass="24180">MNLVRAGIVAILLLTVAITVIVYPDLPDLIPSHWNFDGEVDGYLPRFWGVAVIPLVMAACTALFFMLPRIDPLRANYPKFRAYYEGFILVFAAFLFVIQLQVILWGLGFLISPNVLLPPVMGVLFIYLGFLVERAEQNWFVGIRTPWTLSSASVWKKTHERGGLLFKIAGFIAMAGTFAGQYALWFAIVPILIISVYMVIYSYVEYGKEQRMEG</sequence>
<feature type="transmembrane region" description="Helical" evidence="1">
    <location>
        <begin position="115"/>
        <end position="132"/>
    </location>
</feature>
<evidence type="ECO:0000259" key="2">
    <source>
        <dbReference type="Pfam" id="PF07853"/>
    </source>
</evidence>
<keyword evidence="1" id="KW-0812">Transmembrane</keyword>
<gene>
    <name evidence="3" type="ORF">ASZ90_016673</name>
</gene>
<accession>A0A0W8EK62</accession>
<feature type="transmembrane region" description="Helical" evidence="1">
    <location>
        <begin position="185"/>
        <end position="204"/>
    </location>
</feature>
<dbReference type="Pfam" id="PF13630">
    <property type="entry name" value="SdpI"/>
    <property type="match status" value="1"/>
</dbReference>
<keyword evidence="1" id="KW-0472">Membrane</keyword>
<dbReference type="InterPro" id="IPR026272">
    <property type="entry name" value="SdpI"/>
</dbReference>
<reference evidence="3" key="1">
    <citation type="journal article" date="2015" name="Proc. Natl. Acad. Sci. U.S.A.">
        <title>Networks of energetic and metabolic interactions define dynamics in microbial communities.</title>
        <authorList>
            <person name="Embree M."/>
            <person name="Liu J.K."/>
            <person name="Al-Bassam M.M."/>
            <person name="Zengler K."/>
        </authorList>
    </citation>
    <scope>NUCLEOTIDE SEQUENCE</scope>
</reference>
<dbReference type="PANTHER" id="PTHR37810:SF5">
    <property type="entry name" value="IMMUNITY PROTEIN SDPI"/>
    <property type="match status" value="1"/>
</dbReference>
<feature type="transmembrane region" description="Helical" evidence="1">
    <location>
        <begin position="162"/>
        <end position="179"/>
    </location>
</feature>
<proteinExistence type="predicted"/>
<evidence type="ECO:0000256" key="1">
    <source>
        <dbReference type="SAM" id="Phobius"/>
    </source>
</evidence>